<gene>
    <name evidence="1" type="ordered locus">HP15_900</name>
</gene>
<protein>
    <submittedName>
        <fullName evidence="1">Uncharacterized protein</fullName>
    </submittedName>
</protein>
<dbReference type="AlphaFoldDB" id="E4PEV9"/>
<evidence type="ECO:0000313" key="2">
    <source>
        <dbReference type="Proteomes" id="UP000007077"/>
    </source>
</evidence>
<reference evidence="1 2" key="1">
    <citation type="journal article" date="2010" name="Stand. Genomic Sci.">
        <title>Complete genome sequence of Marinobacter adhaerens type strain (HP15), a diatom-interacting marine microorganism.</title>
        <authorList>
            <person name="Gardes A."/>
            <person name="Kaeppel E."/>
            <person name="Shehzad A."/>
            <person name="Seebah S."/>
            <person name="Teeling H."/>
            <person name="Yarza P."/>
            <person name="Glockner F.O."/>
            <person name="Grossart H.P."/>
            <person name="Ullrich M.S."/>
        </authorList>
    </citation>
    <scope>NUCLEOTIDE SEQUENCE [LARGE SCALE GENOMIC DNA]</scope>
    <source>
        <strain evidence="2">DSM 23420 / HP15</strain>
    </source>
</reference>
<organism evidence="1 2">
    <name type="scientific">Marinobacter adhaerens (strain DSM 23420 / HP15)</name>
    <dbReference type="NCBI Taxonomy" id="225937"/>
    <lineage>
        <taxon>Bacteria</taxon>
        <taxon>Pseudomonadati</taxon>
        <taxon>Pseudomonadota</taxon>
        <taxon>Gammaproteobacteria</taxon>
        <taxon>Pseudomonadales</taxon>
        <taxon>Marinobacteraceae</taxon>
        <taxon>Marinobacter</taxon>
    </lineage>
</organism>
<accession>E4PEV9</accession>
<sequence length="53" mass="5993">MVLWKRPDFTQHCRFGTGLFGPCSGMVFTIRQYQGASRTALLMHRPIGKPLLA</sequence>
<reference evidence="2" key="2">
    <citation type="submission" date="2010-02" db="EMBL/GenBank/DDBJ databases">
        <title>Complete genome sequence of Marinobacter adhaerens type strain (HP15).</title>
        <authorList>
            <person name="Gaerdes A.A.M."/>
            <person name="Kaeppel E."/>
            <person name="Shezad A."/>
            <person name="Seebah S."/>
            <person name="Teeling H."/>
            <person name="Yarza P."/>
            <person name="Gloeckner F.O."/>
            <person name="Ullrich M.S."/>
        </authorList>
    </citation>
    <scope>NUCLEOTIDE SEQUENCE [LARGE SCALE GENOMIC DNA]</scope>
    <source>
        <strain evidence="2">DSM 23420 / HP15</strain>
    </source>
</reference>
<name>E4PEV9_MARAH</name>
<dbReference type="PATRIC" id="fig|225937.3.peg.911"/>
<dbReference type="KEGG" id="mad:HP15_900"/>
<dbReference type="EMBL" id="CP001978">
    <property type="protein sequence ID" value="ADP96664.1"/>
    <property type="molecule type" value="Genomic_DNA"/>
</dbReference>
<dbReference type="STRING" id="225937.HP15_900"/>
<dbReference type="Proteomes" id="UP000007077">
    <property type="component" value="Chromosome"/>
</dbReference>
<proteinExistence type="predicted"/>
<dbReference type="HOGENOM" id="CLU_3063190_0_0_6"/>
<evidence type="ECO:0000313" key="1">
    <source>
        <dbReference type="EMBL" id="ADP96664.1"/>
    </source>
</evidence>